<accession>A0A4R2K1Z9</accession>
<evidence type="ECO:0000313" key="4">
    <source>
        <dbReference type="Proteomes" id="UP000295680"/>
    </source>
</evidence>
<dbReference type="Pfam" id="PF13560">
    <property type="entry name" value="HTH_31"/>
    <property type="match status" value="1"/>
</dbReference>
<reference evidence="3 4" key="1">
    <citation type="submission" date="2019-03" db="EMBL/GenBank/DDBJ databases">
        <title>Genomic Encyclopedia of Type Strains, Phase IV (KMG-IV): sequencing the most valuable type-strain genomes for metagenomic binning, comparative biology and taxonomic classification.</title>
        <authorList>
            <person name="Goeker M."/>
        </authorList>
    </citation>
    <scope>NUCLEOTIDE SEQUENCE [LARGE SCALE GENOMIC DNA]</scope>
    <source>
        <strain evidence="3 4">DSM 45934</strain>
    </source>
</reference>
<dbReference type="EMBL" id="SLWS01000001">
    <property type="protein sequence ID" value="TCO65732.1"/>
    <property type="molecule type" value="Genomic_DNA"/>
</dbReference>
<evidence type="ECO:0000256" key="1">
    <source>
        <dbReference type="ARBA" id="ARBA00023125"/>
    </source>
</evidence>
<dbReference type="PANTHER" id="PTHR46797">
    <property type="entry name" value="HTH-TYPE TRANSCRIPTIONAL REGULATOR"/>
    <property type="match status" value="1"/>
</dbReference>
<dbReference type="InterPro" id="IPR050807">
    <property type="entry name" value="TransReg_Diox_bact_type"/>
</dbReference>
<dbReference type="InterPro" id="IPR001387">
    <property type="entry name" value="Cro/C1-type_HTH"/>
</dbReference>
<sequence>MRGAGDPLTVGERIAFYRRRRGLAQSTLAGLVGRSEDWLSKIERGERDINRLDVLMEVARALRVSLGDLLGEPVLLEDDQKNDDVPAIRDALMTPHRLSKTLFGPSISPEYVDPKPVAHWTEAAWMDYQGGQIGRVVAVLPRLVKVAQQMESADVDDAYRRQAAAVSARIHHLGATTLSKIGEADLAWIAAERAMHAADMADDPLVLASAARSGTHALLATGRFEDALELGNAAARYLARRMRTGDPSALSLYGMLHLRAAVAAARHHERATTNDLLNKAEDAATALGHDANYWQTGFGPGNVRLHRLSASLDLGDIGFVVDHGSDVDTDGLPVERQVTHLIDLARAFSLLAKDQDALQVLLSAERKSPQLLRHSAIAREVVRTLYRRAPVTGGKKSSLLLALAERCRAVSES</sequence>
<dbReference type="CDD" id="cd00093">
    <property type="entry name" value="HTH_XRE"/>
    <property type="match status" value="1"/>
</dbReference>
<dbReference type="SUPFAM" id="SSF47413">
    <property type="entry name" value="lambda repressor-like DNA-binding domains"/>
    <property type="match status" value="1"/>
</dbReference>
<evidence type="ECO:0000259" key="2">
    <source>
        <dbReference type="PROSITE" id="PS50943"/>
    </source>
</evidence>
<organism evidence="3 4">
    <name type="scientific">Actinocrispum wychmicini</name>
    <dbReference type="NCBI Taxonomy" id="1213861"/>
    <lineage>
        <taxon>Bacteria</taxon>
        <taxon>Bacillati</taxon>
        <taxon>Actinomycetota</taxon>
        <taxon>Actinomycetes</taxon>
        <taxon>Pseudonocardiales</taxon>
        <taxon>Pseudonocardiaceae</taxon>
        <taxon>Actinocrispum</taxon>
    </lineage>
</organism>
<evidence type="ECO:0000313" key="3">
    <source>
        <dbReference type="EMBL" id="TCO65732.1"/>
    </source>
</evidence>
<dbReference type="PANTHER" id="PTHR46797:SF1">
    <property type="entry name" value="METHYLPHOSPHONATE SYNTHASE"/>
    <property type="match status" value="1"/>
</dbReference>
<gene>
    <name evidence="3" type="ORF">EV192_1011524</name>
</gene>
<name>A0A4R2K1Z9_9PSEU</name>
<dbReference type="SMART" id="SM00530">
    <property type="entry name" value="HTH_XRE"/>
    <property type="match status" value="1"/>
</dbReference>
<dbReference type="OrthoDB" id="3504495at2"/>
<keyword evidence="4" id="KW-1185">Reference proteome</keyword>
<proteinExistence type="predicted"/>
<dbReference type="RefSeq" id="WP_132112332.1">
    <property type="nucleotide sequence ID" value="NZ_SLWS01000001.1"/>
</dbReference>
<dbReference type="AlphaFoldDB" id="A0A4R2K1Z9"/>
<feature type="domain" description="HTH cro/C1-type" evidence="2">
    <location>
        <begin position="14"/>
        <end position="69"/>
    </location>
</feature>
<protein>
    <submittedName>
        <fullName evidence="3">Helix-turn-helix protein</fullName>
    </submittedName>
</protein>
<dbReference type="GO" id="GO:0005829">
    <property type="term" value="C:cytosol"/>
    <property type="evidence" value="ECO:0007669"/>
    <property type="project" value="TreeGrafter"/>
</dbReference>
<comment type="caution">
    <text evidence="3">The sequence shown here is derived from an EMBL/GenBank/DDBJ whole genome shotgun (WGS) entry which is preliminary data.</text>
</comment>
<dbReference type="PROSITE" id="PS50943">
    <property type="entry name" value="HTH_CROC1"/>
    <property type="match status" value="1"/>
</dbReference>
<keyword evidence="1" id="KW-0238">DNA-binding</keyword>
<dbReference type="GO" id="GO:0003700">
    <property type="term" value="F:DNA-binding transcription factor activity"/>
    <property type="evidence" value="ECO:0007669"/>
    <property type="project" value="TreeGrafter"/>
</dbReference>
<dbReference type="Proteomes" id="UP000295680">
    <property type="component" value="Unassembled WGS sequence"/>
</dbReference>
<dbReference type="GO" id="GO:0003677">
    <property type="term" value="F:DNA binding"/>
    <property type="evidence" value="ECO:0007669"/>
    <property type="project" value="UniProtKB-KW"/>
</dbReference>
<dbReference type="InterPro" id="IPR010982">
    <property type="entry name" value="Lambda_DNA-bd_dom_sf"/>
</dbReference>
<dbReference type="Gene3D" id="1.10.260.40">
    <property type="entry name" value="lambda repressor-like DNA-binding domains"/>
    <property type="match status" value="1"/>
</dbReference>